<protein>
    <submittedName>
        <fullName evidence="2">Uncharacterized protein</fullName>
    </submittedName>
</protein>
<proteinExistence type="predicted"/>
<feature type="region of interest" description="Disordered" evidence="1">
    <location>
        <begin position="353"/>
        <end position="386"/>
    </location>
</feature>
<evidence type="ECO:0000313" key="2">
    <source>
        <dbReference type="EMBL" id="QHT95285.1"/>
    </source>
</evidence>
<dbReference type="EMBL" id="MN740239">
    <property type="protein sequence ID" value="QHT95285.1"/>
    <property type="molecule type" value="Genomic_DNA"/>
</dbReference>
<dbReference type="AlphaFoldDB" id="A0A6C0IRZ8"/>
<reference evidence="2" key="1">
    <citation type="journal article" date="2020" name="Nature">
        <title>Giant virus diversity and host interactions through global metagenomics.</title>
        <authorList>
            <person name="Schulz F."/>
            <person name="Roux S."/>
            <person name="Paez-Espino D."/>
            <person name="Jungbluth S."/>
            <person name="Walsh D.A."/>
            <person name="Denef V.J."/>
            <person name="McMahon K.D."/>
            <person name="Konstantinidis K.T."/>
            <person name="Eloe-Fadrosh E.A."/>
            <person name="Kyrpides N.C."/>
            <person name="Woyke T."/>
        </authorList>
    </citation>
    <scope>NUCLEOTIDE SEQUENCE</scope>
    <source>
        <strain evidence="2">GVMAG-M-3300024261-37</strain>
    </source>
</reference>
<name>A0A6C0IRZ8_9ZZZZ</name>
<organism evidence="2">
    <name type="scientific">viral metagenome</name>
    <dbReference type="NCBI Taxonomy" id="1070528"/>
    <lineage>
        <taxon>unclassified sequences</taxon>
        <taxon>metagenomes</taxon>
        <taxon>organismal metagenomes</taxon>
    </lineage>
</organism>
<accession>A0A6C0IRZ8</accession>
<evidence type="ECO:0000256" key="1">
    <source>
        <dbReference type="SAM" id="MobiDB-lite"/>
    </source>
</evidence>
<sequence length="386" mass="45694">MKDILWLMNYIAKKSNGIYPDLSCYKYILRTNSHVSFYKHYIINYVIYNEEERIQADKLYFKSKMILRTFKTFFYKRKLKKAIDSDLKHDLYFNDLSDFPENQKITLYISHENTLYNFRISNLIASWVDSLKKTDGLFIKPIKLKNPYTNVPFQRYNLYNIYFGIKNSPFNMNSMILAFFKCNFFISKFIYINFPVLKENAITCFIKSGSIRELYEEIHNMLTEFETEVDYLTLPDAISYSRKAFFVNELLECLRYYLLQAFSCNPLLKRDARKSCKEKLNEYIKNNDISSFIRIRPPPEPIMPPQIFQNSYIPISFNNYIDPPIILEPDDDASFDIESIDSADEIIDSILQSDNPFSPTITLPRTPTNDHPTSNNSPFSLTLFNR</sequence>